<dbReference type="InterPro" id="IPR004358">
    <property type="entry name" value="Sig_transdc_His_kin-like_C"/>
</dbReference>
<keyword evidence="6" id="KW-1185">Reference proteome</keyword>
<keyword evidence="3" id="KW-0812">Transmembrane</keyword>
<dbReference type="PANTHER" id="PTHR34220">
    <property type="entry name" value="SENSOR HISTIDINE KINASE YPDA"/>
    <property type="match status" value="1"/>
</dbReference>
<evidence type="ECO:0000256" key="2">
    <source>
        <dbReference type="ARBA" id="ARBA00012438"/>
    </source>
</evidence>
<dbReference type="InterPro" id="IPR005467">
    <property type="entry name" value="His_kinase_dom"/>
</dbReference>
<evidence type="ECO:0000256" key="3">
    <source>
        <dbReference type="SAM" id="Phobius"/>
    </source>
</evidence>
<dbReference type="PRINTS" id="PR00344">
    <property type="entry name" value="BCTRLSENSOR"/>
</dbReference>
<dbReference type="PROSITE" id="PS50109">
    <property type="entry name" value="HIS_KIN"/>
    <property type="match status" value="1"/>
</dbReference>
<dbReference type="InterPro" id="IPR050640">
    <property type="entry name" value="Bact_2-comp_sensor_kinase"/>
</dbReference>
<feature type="transmembrane region" description="Helical" evidence="3">
    <location>
        <begin position="175"/>
        <end position="194"/>
    </location>
</feature>
<dbReference type="AlphaFoldDB" id="A0A1B2AA46"/>
<dbReference type="Proteomes" id="UP000092932">
    <property type="component" value="Chromosome"/>
</dbReference>
<dbReference type="SMART" id="SM00387">
    <property type="entry name" value="HATPase_c"/>
    <property type="match status" value="1"/>
</dbReference>
<dbReference type="PANTHER" id="PTHR34220:SF7">
    <property type="entry name" value="SENSOR HISTIDINE KINASE YPDA"/>
    <property type="match status" value="1"/>
</dbReference>
<dbReference type="Pfam" id="PF06580">
    <property type="entry name" value="His_kinase"/>
    <property type="match status" value="1"/>
</dbReference>
<evidence type="ECO:0000256" key="1">
    <source>
        <dbReference type="ARBA" id="ARBA00000085"/>
    </source>
</evidence>
<dbReference type="EMBL" id="CP016591">
    <property type="protein sequence ID" value="ANY19037.1"/>
    <property type="molecule type" value="Genomic_DNA"/>
</dbReference>
<dbReference type="InterPro" id="IPR010559">
    <property type="entry name" value="Sig_transdc_His_kin_internal"/>
</dbReference>
<dbReference type="GO" id="GO:0016020">
    <property type="term" value="C:membrane"/>
    <property type="evidence" value="ECO:0007669"/>
    <property type="project" value="InterPro"/>
</dbReference>
<protein>
    <recommendedName>
        <fullName evidence="2">histidine kinase</fullName>
        <ecNumber evidence="2">2.7.13.3</ecNumber>
    </recommendedName>
</protein>
<sequence>MTASFGSPSSRVPLRTVLASIAGLWACYFVLVTIRAAIGLEMQTELLWRRALVCLIGMAITFAMWRVLRLVERRSLGVQIVAALVLAIPASLAIAQINISIFAEVQERVESKIAERRGYSISRDSAGNIVIEAPALPNADADGPIGPDNAGMSRVVLPADDANGKAWLPLIELAIGRYFLLLSWAALYLAMVAIGRAREAERREAEFRSAARAAELRSLRYQVNPHFLFNAFNSLSALVMTGKGDRAEEMIQRLSSFYRHSLTEDPTGDVALTDEIALQRDYLAIEALRFPERLRVVIDLPDHLAYLDVPGMILQPLVENSVKYAVAPVTRPVTITISAREEYGRLVLTVADDGPGVPDSAEHGFGIGLANVRDRIEARYGRDATIVSGPVEGGYRSEFRLPMLRHA</sequence>
<dbReference type="KEGG" id="ado:A6F68_00502"/>
<dbReference type="SUPFAM" id="SSF55874">
    <property type="entry name" value="ATPase domain of HSP90 chaperone/DNA topoisomerase II/histidine kinase"/>
    <property type="match status" value="1"/>
</dbReference>
<dbReference type="Pfam" id="PF02518">
    <property type="entry name" value="HATPase_c"/>
    <property type="match status" value="1"/>
</dbReference>
<comment type="catalytic activity">
    <reaction evidence="1">
        <text>ATP + protein L-histidine = ADP + protein N-phospho-L-histidine.</text>
        <dbReference type="EC" id="2.7.13.3"/>
    </reaction>
</comment>
<dbReference type="InterPro" id="IPR036890">
    <property type="entry name" value="HATPase_C_sf"/>
</dbReference>
<feature type="transmembrane region" description="Helical" evidence="3">
    <location>
        <begin position="50"/>
        <end position="68"/>
    </location>
</feature>
<reference evidence="5 6" key="1">
    <citation type="submission" date="2016-07" db="EMBL/GenBank/DDBJ databases">
        <title>Complete genome sequence of Altererythrobacter dongtanensis KCTC 22672, a type strain with esterase isolated from tidal flat.</title>
        <authorList>
            <person name="Cheng H."/>
            <person name="Wu Y.-H."/>
            <person name="Zhou P."/>
            <person name="Huo Y.-Y."/>
            <person name="Wang C.-S."/>
            <person name="Xu X.-W."/>
        </authorList>
    </citation>
    <scope>NUCLEOTIDE SEQUENCE [LARGE SCALE GENOMIC DNA]</scope>
    <source>
        <strain evidence="5 6">KCTC 22672</strain>
    </source>
</reference>
<gene>
    <name evidence="5" type="primary">yehU</name>
    <name evidence="5" type="ORF">A6F68_00502</name>
</gene>
<dbReference type="OrthoDB" id="2514702at2"/>
<proteinExistence type="predicted"/>
<organism evidence="5 6">
    <name type="scientific">Tsuneonella dongtanensis</name>
    <dbReference type="NCBI Taxonomy" id="692370"/>
    <lineage>
        <taxon>Bacteria</taxon>
        <taxon>Pseudomonadati</taxon>
        <taxon>Pseudomonadota</taxon>
        <taxon>Alphaproteobacteria</taxon>
        <taxon>Sphingomonadales</taxon>
        <taxon>Erythrobacteraceae</taxon>
        <taxon>Tsuneonella</taxon>
    </lineage>
</organism>
<keyword evidence="5" id="KW-0808">Transferase</keyword>
<dbReference type="PATRIC" id="fig|692370.5.peg.517"/>
<dbReference type="InterPro" id="IPR003594">
    <property type="entry name" value="HATPase_dom"/>
</dbReference>
<name>A0A1B2AA46_9SPHN</name>
<feature type="transmembrane region" description="Helical" evidence="3">
    <location>
        <begin position="12"/>
        <end position="38"/>
    </location>
</feature>
<feature type="domain" description="Histidine kinase" evidence="4">
    <location>
        <begin position="313"/>
        <end position="405"/>
    </location>
</feature>
<accession>A0A1B2AA46</accession>
<evidence type="ECO:0000313" key="5">
    <source>
        <dbReference type="EMBL" id="ANY19037.1"/>
    </source>
</evidence>
<evidence type="ECO:0000259" key="4">
    <source>
        <dbReference type="PROSITE" id="PS50109"/>
    </source>
</evidence>
<keyword evidence="3" id="KW-1133">Transmembrane helix</keyword>
<dbReference type="STRING" id="692370.A6F68_00502"/>
<dbReference type="EC" id="2.7.13.3" evidence="2"/>
<dbReference type="RefSeq" id="WP_067675895.1">
    <property type="nucleotide sequence ID" value="NZ_CP016591.1"/>
</dbReference>
<feature type="transmembrane region" description="Helical" evidence="3">
    <location>
        <begin position="80"/>
        <end position="103"/>
    </location>
</feature>
<keyword evidence="3" id="KW-0472">Membrane</keyword>
<keyword evidence="5" id="KW-0418">Kinase</keyword>
<evidence type="ECO:0000313" key="6">
    <source>
        <dbReference type="Proteomes" id="UP000092932"/>
    </source>
</evidence>
<dbReference type="Gene3D" id="3.30.565.10">
    <property type="entry name" value="Histidine kinase-like ATPase, C-terminal domain"/>
    <property type="match status" value="1"/>
</dbReference>
<dbReference type="GO" id="GO:0000155">
    <property type="term" value="F:phosphorelay sensor kinase activity"/>
    <property type="evidence" value="ECO:0007669"/>
    <property type="project" value="InterPro"/>
</dbReference>